<name>A0AAV9VAM5_9PEZI</name>
<dbReference type="EMBL" id="JAVHNS010000004">
    <property type="protein sequence ID" value="KAK6358124.1"/>
    <property type="molecule type" value="Genomic_DNA"/>
</dbReference>
<evidence type="ECO:0000313" key="2">
    <source>
        <dbReference type="EMBL" id="KAK6358124.1"/>
    </source>
</evidence>
<dbReference type="Proteomes" id="UP001373714">
    <property type="component" value="Unassembled WGS sequence"/>
</dbReference>
<sequence>MSSSANKHGITYAFKNGRETGISEKNLAPSQDVNERELTASGPSEPDVQGCDNDEVDYHPCDMYDDEEYDEDGELYIENYEDDDGGFDDGCDDRGEYEYGGYYGCGYGGPNYHDYGDSDDDAEIWWGFGCNEEEGDDDYYDDGME</sequence>
<reference evidence="2 3" key="1">
    <citation type="submission" date="2019-10" db="EMBL/GenBank/DDBJ databases">
        <authorList>
            <person name="Palmer J.M."/>
        </authorList>
    </citation>
    <scope>NUCLEOTIDE SEQUENCE [LARGE SCALE GENOMIC DNA]</scope>
    <source>
        <strain evidence="2 3">TWF730</strain>
    </source>
</reference>
<organism evidence="2 3">
    <name type="scientific">Orbilia blumenaviensis</name>
    <dbReference type="NCBI Taxonomy" id="1796055"/>
    <lineage>
        <taxon>Eukaryota</taxon>
        <taxon>Fungi</taxon>
        <taxon>Dikarya</taxon>
        <taxon>Ascomycota</taxon>
        <taxon>Pezizomycotina</taxon>
        <taxon>Orbiliomycetes</taxon>
        <taxon>Orbiliales</taxon>
        <taxon>Orbiliaceae</taxon>
        <taxon>Orbilia</taxon>
    </lineage>
</organism>
<evidence type="ECO:0000313" key="3">
    <source>
        <dbReference type="Proteomes" id="UP001373714"/>
    </source>
</evidence>
<dbReference type="AlphaFoldDB" id="A0AAV9VAM5"/>
<accession>A0AAV9VAM5</accession>
<gene>
    <name evidence="2" type="ORF">TWF730_007479</name>
</gene>
<comment type="caution">
    <text evidence="2">The sequence shown here is derived from an EMBL/GenBank/DDBJ whole genome shotgun (WGS) entry which is preliminary data.</text>
</comment>
<protein>
    <submittedName>
        <fullName evidence="2">Uncharacterized protein</fullName>
    </submittedName>
</protein>
<keyword evidence="3" id="KW-1185">Reference proteome</keyword>
<evidence type="ECO:0000256" key="1">
    <source>
        <dbReference type="SAM" id="MobiDB-lite"/>
    </source>
</evidence>
<proteinExistence type="predicted"/>
<feature type="region of interest" description="Disordered" evidence="1">
    <location>
        <begin position="1"/>
        <end position="55"/>
    </location>
</feature>